<protein>
    <submittedName>
        <fullName evidence="1">TIGR02444 family protein</fullName>
    </submittedName>
</protein>
<evidence type="ECO:0000313" key="1">
    <source>
        <dbReference type="EMBL" id="TGY93030.1"/>
    </source>
</evidence>
<name>A0A4S2HAS6_9PROT</name>
<dbReference type="AlphaFoldDB" id="A0A4S2HAS6"/>
<gene>
    <name evidence="1" type="ORF">E5162_08180</name>
</gene>
<dbReference type="NCBIfam" id="TIGR02444">
    <property type="entry name" value="TIGR02444 family protein"/>
    <property type="match status" value="1"/>
</dbReference>
<reference evidence="1 2" key="1">
    <citation type="journal article" date="2013" name="Int. J. Syst. Evol. Microbiol.">
        <title>Marinicauda pacifica gen. nov., sp. nov., a prosthecate alphaproteobacterium of the family Hyphomonadaceae isolated from deep seawater.</title>
        <authorList>
            <person name="Zhang X.Y."/>
            <person name="Li G.W."/>
            <person name="Wang C.S."/>
            <person name="Zhang Y.J."/>
            <person name="Xu X.W."/>
            <person name="Li H."/>
            <person name="Liu A."/>
            <person name="Liu C."/>
            <person name="Xie B.B."/>
            <person name="Qin Q.L."/>
            <person name="Xu Z."/>
            <person name="Chen X.L."/>
            <person name="Zhou B.C."/>
            <person name="Zhang Y.Z."/>
        </authorList>
    </citation>
    <scope>NUCLEOTIDE SEQUENCE [LARGE SCALE GENOMIC DNA]</scope>
    <source>
        <strain evidence="1 2">P-1 km-3</strain>
    </source>
</reference>
<organism evidence="1 2">
    <name type="scientific">Marinicauda pacifica</name>
    <dbReference type="NCBI Taxonomy" id="1133559"/>
    <lineage>
        <taxon>Bacteria</taxon>
        <taxon>Pseudomonadati</taxon>
        <taxon>Pseudomonadota</taxon>
        <taxon>Alphaproteobacteria</taxon>
        <taxon>Maricaulales</taxon>
        <taxon>Maricaulaceae</taxon>
        <taxon>Marinicauda</taxon>
    </lineage>
</organism>
<evidence type="ECO:0000313" key="2">
    <source>
        <dbReference type="Proteomes" id="UP000305451"/>
    </source>
</evidence>
<dbReference type="EMBL" id="SRXV01000002">
    <property type="protein sequence ID" value="TGY93030.1"/>
    <property type="molecule type" value="Genomic_DNA"/>
</dbReference>
<dbReference type="InterPro" id="IPR012659">
    <property type="entry name" value="CHP02444"/>
</dbReference>
<dbReference type="Pfam" id="PF09523">
    <property type="entry name" value="DUF2390"/>
    <property type="match status" value="1"/>
</dbReference>
<comment type="caution">
    <text evidence="1">The sequence shown here is derived from an EMBL/GenBank/DDBJ whole genome shotgun (WGS) entry which is preliminary data.</text>
</comment>
<keyword evidence="2" id="KW-1185">Reference proteome</keyword>
<accession>A0A4S2HAS6</accession>
<dbReference type="Proteomes" id="UP000305451">
    <property type="component" value="Unassembled WGS sequence"/>
</dbReference>
<sequence length="205" mass="21640">MDADAALGRGFGAGSTSVCGAIVRTGRWRPGGRGTVNAPDGFWSFSTGVYAGEGVPAACLAFQSEGLDVNLGLWICWVAARGGEPLDRLDAAMALSAPWKQQVVEPLRAARNGLKPAPDGFEGEEAQALRRAILKAELEAERLQQARLEPLGLACGPAESQDEQSGEGGARARAEAGLRRYAGTQVDRVRIAAFAERIFSALEKM</sequence>
<proteinExistence type="predicted"/>